<gene>
    <name evidence="1" type="ORF">D0Z70_19055</name>
</gene>
<reference evidence="1 2" key="1">
    <citation type="submission" date="2018-08" db="EMBL/GenBank/DDBJ databases">
        <title>Sphingobium sp. EO9.</title>
        <authorList>
            <person name="Park Y."/>
            <person name="Kim K.H."/>
            <person name="Jeon C.O."/>
        </authorList>
    </citation>
    <scope>NUCLEOTIDE SEQUENCE [LARGE SCALE GENOMIC DNA]</scope>
    <source>
        <strain evidence="1 2">EO9</strain>
    </source>
</reference>
<sequence>MADRVSAHIMIGGVLPRSQNPVLVQAIGSDNAAVYWDGTPFDPACLPVNDPLTLMDHEVANGCFETIELCCRRLGLQYVRWSGGYAGSFPSVRVIYRGHGEPRRYLTTEDDQQLFSIESIRELGSIVAIENDYQLACQNPPPLVLIDEEPIDEAMMEPVHG</sequence>
<dbReference type="RefSeq" id="WP_119749196.1">
    <property type="nucleotide sequence ID" value="NZ_QVRA01000023.1"/>
</dbReference>
<name>A0A418YNA5_9SPHN</name>
<accession>A0A418YNA5</accession>
<proteinExistence type="predicted"/>
<dbReference type="OrthoDB" id="7193356at2"/>
<dbReference type="EMBL" id="QVRA01000023">
    <property type="protein sequence ID" value="RJG52671.1"/>
    <property type="molecule type" value="Genomic_DNA"/>
</dbReference>
<protein>
    <submittedName>
        <fullName evidence="1">Uncharacterized protein</fullName>
    </submittedName>
</protein>
<comment type="caution">
    <text evidence="1">The sequence shown here is derived from an EMBL/GenBank/DDBJ whole genome shotgun (WGS) entry which is preliminary data.</text>
</comment>
<dbReference type="AlphaFoldDB" id="A0A418YNA5"/>
<organism evidence="1 2">
    <name type="scientific">Sphingobium terrigena</name>
    <dbReference type="NCBI Taxonomy" id="2304063"/>
    <lineage>
        <taxon>Bacteria</taxon>
        <taxon>Pseudomonadati</taxon>
        <taxon>Pseudomonadota</taxon>
        <taxon>Alphaproteobacteria</taxon>
        <taxon>Sphingomonadales</taxon>
        <taxon>Sphingomonadaceae</taxon>
        <taxon>Sphingobium</taxon>
    </lineage>
</organism>
<evidence type="ECO:0000313" key="1">
    <source>
        <dbReference type="EMBL" id="RJG52671.1"/>
    </source>
</evidence>
<evidence type="ECO:0000313" key="2">
    <source>
        <dbReference type="Proteomes" id="UP000283469"/>
    </source>
</evidence>
<dbReference type="Proteomes" id="UP000283469">
    <property type="component" value="Unassembled WGS sequence"/>
</dbReference>
<keyword evidence="2" id="KW-1185">Reference proteome</keyword>